<accession>A0ABT9R389</accession>
<feature type="transmembrane region" description="Helical" evidence="1">
    <location>
        <begin position="77"/>
        <end position="100"/>
    </location>
</feature>
<keyword evidence="1" id="KW-0472">Membrane</keyword>
<keyword evidence="1" id="KW-1133">Transmembrane helix</keyword>
<dbReference type="RefSeq" id="WP_306860178.1">
    <property type="nucleotide sequence ID" value="NZ_JAUSRB010000002.1"/>
</dbReference>
<name>A0ABT9R389_9ACTN</name>
<sequence>MTADSSDPDRHSYRPFAAILLLLSAILMVMPVRRVVIEVNEYGLRQLLVPALILVGLPALGSLIGAFLRFRGPGGRFFGIALGIFIASVGLIALLAYWFYYSVTHI</sequence>
<feature type="transmembrane region" description="Helical" evidence="1">
    <location>
        <begin position="47"/>
        <end position="70"/>
    </location>
</feature>
<evidence type="ECO:0000313" key="2">
    <source>
        <dbReference type="EMBL" id="MDP9863361.1"/>
    </source>
</evidence>
<reference evidence="2 3" key="1">
    <citation type="submission" date="2023-07" db="EMBL/GenBank/DDBJ databases">
        <title>Sequencing the genomes of 1000 actinobacteria strains.</title>
        <authorList>
            <person name="Klenk H.-P."/>
        </authorList>
    </citation>
    <scope>NUCLEOTIDE SEQUENCE [LARGE SCALE GENOMIC DNA]</scope>
    <source>
        <strain evidence="2 3">DSM 44109</strain>
    </source>
</reference>
<organism evidence="2 3">
    <name type="scientific">Streptosporangium brasiliense</name>
    <dbReference type="NCBI Taxonomy" id="47480"/>
    <lineage>
        <taxon>Bacteria</taxon>
        <taxon>Bacillati</taxon>
        <taxon>Actinomycetota</taxon>
        <taxon>Actinomycetes</taxon>
        <taxon>Streptosporangiales</taxon>
        <taxon>Streptosporangiaceae</taxon>
        <taxon>Streptosporangium</taxon>
    </lineage>
</organism>
<dbReference type="Proteomes" id="UP001230426">
    <property type="component" value="Unassembled WGS sequence"/>
</dbReference>
<comment type="caution">
    <text evidence="2">The sequence shown here is derived from an EMBL/GenBank/DDBJ whole genome shotgun (WGS) entry which is preliminary data.</text>
</comment>
<keyword evidence="3" id="KW-1185">Reference proteome</keyword>
<feature type="transmembrane region" description="Helical" evidence="1">
    <location>
        <begin position="12"/>
        <end position="32"/>
    </location>
</feature>
<dbReference type="EMBL" id="JAUSRB010000002">
    <property type="protein sequence ID" value="MDP9863361.1"/>
    <property type="molecule type" value="Genomic_DNA"/>
</dbReference>
<evidence type="ECO:0000313" key="3">
    <source>
        <dbReference type="Proteomes" id="UP001230426"/>
    </source>
</evidence>
<evidence type="ECO:0000256" key="1">
    <source>
        <dbReference type="SAM" id="Phobius"/>
    </source>
</evidence>
<keyword evidence="1" id="KW-0812">Transmembrane</keyword>
<protein>
    <submittedName>
        <fullName evidence="2">Uncharacterized membrane protein YidH (DUF202 family)</fullName>
    </submittedName>
</protein>
<gene>
    <name evidence="2" type="ORF">J2S55_002627</name>
</gene>
<proteinExistence type="predicted"/>